<comment type="function">
    <text evidence="3">Involved in the transposition of the insertion sequence IS2.</text>
</comment>
<dbReference type="PROSITE" id="PS50994">
    <property type="entry name" value="INTEGRASE"/>
    <property type="match status" value="1"/>
</dbReference>
<name>A0AAW6UST4_9GAMM</name>
<comment type="caution">
    <text evidence="5">The sequence shown here is derived from an EMBL/GenBank/DDBJ whole genome shotgun (WGS) entry which is preliminary data.</text>
</comment>
<reference evidence="5" key="1">
    <citation type="submission" date="2023-04" db="EMBL/GenBank/DDBJ databases">
        <title>The environmental microbiomes in feedlot watering bowls are a reservoir of florfenicol resistance for bovine respiratory disease pathogens.</title>
        <authorList>
            <person name="Kos D.W."/>
            <person name="Ruzzini A.C."/>
            <person name="Schreiner B."/>
            <person name="Jelinski M.D."/>
        </authorList>
    </citation>
    <scope>NUCLEOTIDE SEQUENCE</scope>
    <source>
        <strain evidence="5">WB3</strain>
    </source>
</reference>
<feature type="domain" description="Integrase catalytic" evidence="4">
    <location>
        <begin position="217"/>
        <end position="402"/>
    </location>
</feature>
<evidence type="ECO:0000256" key="1">
    <source>
        <dbReference type="ARBA" id="ARBA00009964"/>
    </source>
</evidence>
<dbReference type="Pfam" id="PF00665">
    <property type="entry name" value="rve"/>
    <property type="match status" value="1"/>
</dbReference>
<protein>
    <submittedName>
        <fullName evidence="5">IS3 family transposase</fullName>
    </submittedName>
</protein>
<dbReference type="NCBIfam" id="NF033516">
    <property type="entry name" value="transpos_IS3"/>
    <property type="match status" value="1"/>
</dbReference>
<dbReference type="InterPro" id="IPR001584">
    <property type="entry name" value="Integrase_cat-core"/>
</dbReference>
<dbReference type="GO" id="GO:0003677">
    <property type="term" value="F:DNA binding"/>
    <property type="evidence" value="ECO:0007669"/>
    <property type="project" value="InterPro"/>
</dbReference>
<dbReference type="Pfam" id="PF13276">
    <property type="entry name" value="HTH_21"/>
    <property type="match status" value="1"/>
</dbReference>
<dbReference type="EMBL" id="JASKNE010000001">
    <property type="protein sequence ID" value="MDK1683376.1"/>
    <property type="molecule type" value="Genomic_DNA"/>
</dbReference>
<evidence type="ECO:0000313" key="5">
    <source>
        <dbReference type="EMBL" id="MDK1683376.1"/>
    </source>
</evidence>
<dbReference type="InterPro" id="IPR036397">
    <property type="entry name" value="RNaseH_sf"/>
</dbReference>
<keyword evidence="2" id="KW-0815">Transposition</keyword>
<dbReference type="InterPro" id="IPR009057">
    <property type="entry name" value="Homeodomain-like_sf"/>
</dbReference>
<accession>A0AAW6UST4</accession>
<dbReference type="AlphaFoldDB" id="A0AAW6UST4"/>
<dbReference type="GO" id="GO:0004803">
    <property type="term" value="F:transposase activity"/>
    <property type="evidence" value="ECO:0007669"/>
    <property type="project" value="InterPro"/>
</dbReference>
<dbReference type="GO" id="GO:0006313">
    <property type="term" value="P:DNA transposition"/>
    <property type="evidence" value="ECO:0007669"/>
    <property type="project" value="InterPro"/>
</dbReference>
<dbReference type="PANTHER" id="PTHR37936:SF3">
    <property type="entry name" value="TRANSPOSASE INSC FOR INSERTION ELEMENT IS2A-RELATED"/>
    <property type="match status" value="1"/>
</dbReference>
<dbReference type="InterPro" id="IPR036388">
    <property type="entry name" value="WH-like_DNA-bd_sf"/>
</dbReference>
<gene>
    <name evidence="5" type="ORF">QOR41_05895</name>
</gene>
<sequence>MERIEVITSVQRRRRYSGQEKAQFVAMTMQPGSSVSSVARQYGISPSLLFKWKRLMQDGGVTAVEANDQVVSVSDYNSLLKKVKQLEQMLGRKTVEAEILKDALEIAQAKKVHIAHALITTQRYPTQQIAHTLGVSRSNLYRRMKQPEAASRLRYSKADDMVLLPIIREICDQRPSNGYRRVTAHLNRYLKQHVIKLARVNPKRIYRIMKQNQLLLTQDEPLKNDRTHDGRVAVSVSNSRWCSDGFEIKCWNGEKVRVIFSLDCCDREIMSYLATTTGISSDMVCDVLVQSMEKRFGAVSYLPQPVEWLTDNGSCYIAKSTRQFAHALGFQICTTPIRSPQSNGMAEAFVKTFKRDYVYLNDVPDAKTVLNALPLWIEDYNCNHPHSGLKMKSPREFRALKLAS</sequence>
<organism evidence="5 6">
    <name type="scientific">Acinetobacter terrestris</name>
    <dbReference type="NCBI Taxonomy" id="2529843"/>
    <lineage>
        <taxon>Bacteria</taxon>
        <taxon>Pseudomonadati</taxon>
        <taxon>Pseudomonadota</taxon>
        <taxon>Gammaproteobacteria</taxon>
        <taxon>Moraxellales</taxon>
        <taxon>Moraxellaceae</taxon>
        <taxon>Acinetobacter</taxon>
        <taxon>Acinetobacter Taxon 24</taxon>
    </lineage>
</organism>
<dbReference type="GO" id="GO:0015074">
    <property type="term" value="P:DNA integration"/>
    <property type="evidence" value="ECO:0007669"/>
    <property type="project" value="InterPro"/>
</dbReference>
<dbReference type="Pfam" id="PF01527">
    <property type="entry name" value="HTH_Tnp_1"/>
    <property type="match status" value="1"/>
</dbReference>
<dbReference type="Gene3D" id="1.10.10.60">
    <property type="entry name" value="Homeodomain-like"/>
    <property type="match status" value="1"/>
</dbReference>
<evidence type="ECO:0000256" key="3">
    <source>
        <dbReference type="ARBA" id="ARBA00024308"/>
    </source>
</evidence>
<dbReference type="InterPro" id="IPR012337">
    <property type="entry name" value="RNaseH-like_sf"/>
</dbReference>
<proteinExistence type="inferred from homology"/>
<evidence type="ECO:0000256" key="2">
    <source>
        <dbReference type="ARBA" id="ARBA00022578"/>
    </source>
</evidence>
<evidence type="ECO:0000259" key="4">
    <source>
        <dbReference type="PROSITE" id="PS50994"/>
    </source>
</evidence>
<dbReference type="SUPFAM" id="SSF53098">
    <property type="entry name" value="Ribonuclease H-like"/>
    <property type="match status" value="1"/>
</dbReference>
<dbReference type="SUPFAM" id="SSF46689">
    <property type="entry name" value="Homeodomain-like"/>
    <property type="match status" value="1"/>
</dbReference>
<comment type="similarity">
    <text evidence="1">Belongs to the transposase 8 family.</text>
</comment>
<dbReference type="InterPro" id="IPR025948">
    <property type="entry name" value="HTH-like_dom"/>
</dbReference>
<dbReference type="Gene3D" id="1.10.10.10">
    <property type="entry name" value="Winged helix-like DNA-binding domain superfamily/Winged helix DNA-binding domain"/>
    <property type="match status" value="1"/>
</dbReference>
<dbReference type="PANTHER" id="PTHR37936">
    <property type="entry name" value="TRANSPOSASE INSC FOR INSERTION ELEMENT IS2A-RELATED"/>
    <property type="match status" value="1"/>
</dbReference>
<dbReference type="RefSeq" id="WP_131316746.1">
    <property type="nucleotide sequence ID" value="NZ_JASKNE010000001.1"/>
</dbReference>
<dbReference type="InterPro" id="IPR048020">
    <property type="entry name" value="Transpos_IS3"/>
</dbReference>
<dbReference type="InterPro" id="IPR002514">
    <property type="entry name" value="Transposase_8"/>
</dbReference>
<dbReference type="Proteomes" id="UP001241935">
    <property type="component" value="Unassembled WGS sequence"/>
</dbReference>
<evidence type="ECO:0000313" key="6">
    <source>
        <dbReference type="Proteomes" id="UP001241935"/>
    </source>
</evidence>
<dbReference type="Gene3D" id="3.30.420.10">
    <property type="entry name" value="Ribonuclease H-like superfamily/Ribonuclease H"/>
    <property type="match status" value="1"/>
</dbReference>